<gene>
    <name evidence="1" type="ORF">TSOC_008446</name>
</gene>
<evidence type="ECO:0000313" key="2">
    <source>
        <dbReference type="Proteomes" id="UP000236333"/>
    </source>
</evidence>
<dbReference type="OrthoDB" id="505269at2759"/>
<evidence type="ECO:0008006" key="3">
    <source>
        <dbReference type="Google" id="ProtNLM"/>
    </source>
</evidence>
<reference evidence="1 2" key="1">
    <citation type="journal article" date="2017" name="Mol. Biol. Evol.">
        <title>The 4-celled Tetrabaena socialis nuclear genome reveals the essential components for genetic control of cell number at the origin of multicellularity in the volvocine lineage.</title>
        <authorList>
            <person name="Featherston J."/>
            <person name="Arakaki Y."/>
            <person name="Hanschen E.R."/>
            <person name="Ferris P.J."/>
            <person name="Michod R.E."/>
            <person name="Olson B.J.S.C."/>
            <person name="Nozaki H."/>
            <person name="Durand P.M."/>
        </authorList>
    </citation>
    <scope>NUCLEOTIDE SEQUENCE [LARGE SCALE GENOMIC DNA]</scope>
    <source>
        <strain evidence="1 2">NIES-571</strain>
    </source>
</reference>
<evidence type="ECO:0000313" key="1">
    <source>
        <dbReference type="EMBL" id="PNH05320.1"/>
    </source>
</evidence>
<sequence length="106" mass="11336">MGVATRASSDWMQRLVTSDWEAASIAASFKRVAVLGIKTERQADQPAFYVAQYLENAGVESGIRCPEAEEAWARAGITVVADKCLMVLHRQGAALARQAAGQGGKL</sequence>
<dbReference type="Proteomes" id="UP000236333">
    <property type="component" value="Unassembled WGS sequence"/>
</dbReference>
<organism evidence="1 2">
    <name type="scientific">Tetrabaena socialis</name>
    <dbReference type="NCBI Taxonomy" id="47790"/>
    <lineage>
        <taxon>Eukaryota</taxon>
        <taxon>Viridiplantae</taxon>
        <taxon>Chlorophyta</taxon>
        <taxon>core chlorophytes</taxon>
        <taxon>Chlorophyceae</taxon>
        <taxon>CS clade</taxon>
        <taxon>Chlamydomonadales</taxon>
        <taxon>Tetrabaenaceae</taxon>
        <taxon>Tetrabaena</taxon>
    </lineage>
</organism>
<proteinExistence type="predicted"/>
<protein>
    <recommendedName>
        <fullName evidence="3">CoA-binding domain-containing protein</fullName>
    </recommendedName>
</protein>
<comment type="caution">
    <text evidence="1">The sequence shown here is derived from an EMBL/GenBank/DDBJ whole genome shotgun (WGS) entry which is preliminary data.</text>
</comment>
<accession>A0A2J7ZYI1</accession>
<keyword evidence="2" id="KW-1185">Reference proteome</keyword>
<dbReference type="EMBL" id="PGGS01000315">
    <property type="protein sequence ID" value="PNH05320.1"/>
    <property type="molecule type" value="Genomic_DNA"/>
</dbReference>
<name>A0A2J7ZYI1_9CHLO</name>
<dbReference type="AlphaFoldDB" id="A0A2J7ZYI1"/>